<dbReference type="Pfam" id="PF14559">
    <property type="entry name" value="TPR_19"/>
    <property type="match status" value="1"/>
</dbReference>
<evidence type="ECO:0000256" key="3">
    <source>
        <dbReference type="SAM" id="SignalP"/>
    </source>
</evidence>
<gene>
    <name evidence="5" type="ORF">ENW48_03870</name>
</gene>
<feature type="chain" id="PRO_5028263857" evidence="3">
    <location>
        <begin position="17"/>
        <end position="615"/>
    </location>
</feature>
<dbReference type="InterPro" id="IPR011990">
    <property type="entry name" value="TPR-like_helical_dom_sf"/>
</dbReference>
<dbReference type="PROSITE" id="PS51257">
    <property type="entry name" value="PROKAR_LIPOPROTEIN"/>
    <property type="match status" value="1"/>
</dbReference>
<dbReference type="SUPFAM" id="SSF53822">
    <property type="entry name" value="Periplasmic binding protein-like I"/>
    <property type="match status" value="1"/>
</dbReference>
<dbReference type="CDD" id="cd06339">
    <property type="entry name" value="PBP1_YraM_LppC_lipoprotein-like"/>
    <property type="match status" value="1"/>
</dbReference>
<dbReference type="Pfam" id="PF13458">
    <property type="entry name" value="Peripla_BP_6"/>
    <property type="match status" value="1"/>
</dbReference>
<comment type="similarity">
    <text evidence="1">Belongs to the leucine-binding protein family.</text>
</comment>
<sequence>MSLRGLLCLFLFFLLAGGCVTPTTQPAPRWMVPERDAGENLFREAEEAYRSQKYRLAEEKLTAYLERYPQGAKALQARLRQAELLGLLGDWQGALAKYQALLQKGVEAETALRCRYGIGRAYYQLGRYGQASEVLESLTASSLPAQLRFYTYALLAEVDLKKGEVATAFAHLRLAARDLAAGDAEWFEDLKTRLVAQATPVEMEHLANLYRDSPLTVAFLVRLARLAQEQGRTEEARQWLTTLRERFPDSKEAQTAPALLAPTKPVLGCLLPQSGDYSDLGRRVQQGMELAAREAPLELVYRDCANQPEVTARTVKELAQDPRVLALLGPLTSADAQAASQAAQTAGITLIGLSQKLDFTGGGPFIFQAFLTPRQQVRALLRYTLGTRGLKHYAVLAPDSPYGRILTQIFREELEIQGGSLVTQASYPPGTQELEEALTSLWGTSQSGSKGPPAFEALFVPDDAATVAAIATHLAGKPWPRVQLLGTNLANPEHDSEETARALEGILFPEAFYPGDPNPAVQAFVTAYRQRYGQEPDYLALQGYMVVRLMAHLLERQGPLSREELPQKLRFLGGVPHLPWFRGFNPERQAELALYILTVKDGRAVLESAPAPGQP</sequence>
<evidence type="ECO:0000259" key="4">
    <source>
        <dbReference type="Pfam" id="PF13458"/>
    </source>
</evidence>
<reference evidence="5" key="1">
    <citation type="journal article" date="2020" name="mSystems">
        <title>Genome- and Community-Level Interaction Insights into Carbon Utilization and Element Cycling Functions of Hydrothermarchaeota in Hydrothermal Sediment.</title>
        <authorList>
            <person name="Zhou Z."/>
            <person name="Liu Y."/>
            <person name="Xu W."/>
            <person name="Pan J."/>
            <person name="Luo Z.H."/>
            <person name="Li M."/>
        </authorList>
    </citation>
    <scope>NUCLEOTIDE SEQUENCE [LARGE SCALE GENOMIC DNA]</scope>
    <source>
        <strain evidence="5">SpSt-853</strain>
    </source>
</reference>
<evidence type="ECO:0000256" key="1">
    <source>
        <dbReference type="ARBA" id="ARBA00010062"/>
    </source>
</evidence>
<dbReference type="AlphaFoldDB" id="A0A7C5EP18"/>
<name>A0A7C5EP18_9BACT</name>
<evidence type="ECO:0000313" key="5">
    <source>
        <dbReference type="EMBL" id="HGZ11341.1"/>
    </source>
</evidence>
<accession>A0A7C5EP18</accession>
<feature type="domain" description="Leucine-binding protein" evidence="4">
    <location>
        <begin position="267"/>
        <end position="602"/>
    </location>
</feature>
<dbReference type="InterPro" id="IPR028082">
    <property type="entry name" value="Peripla_BP_I"/>
</dbReference>
<dbReference type="Gene3D" id="3.40.50.2300">
    <property type="match status" value="2"/>
</dbReference>
<comment type="caution">
    <text evidence="5">The sequence shown here is derived from an EMBL/GenBank/DDBJ whole genome shotgun (WGS) entry which is preliminary data.</text>
</comment>
<dbReference type="EMBL" id="DTKJ01000024">
    <property type="protein sequence ID" value="HGZ11341.1"/>
    <property type="molecule type" value="Genomic_DNA"/>
</dbReference>
<dbReference type="Gene3D" id="1.25.40.10">
    <property type="entry name" value="Tetratricopeptide repeat domain"/>
    <property type="match status" value="2"/>
</dbReference>
<dbReference type="InterPro" id="IPR028081">
    <property type="entry name" value="Leu-bd"/>
</dbReference>
<dbReference type="Pfam" id="PF13432">
    <property type="entry name" value="TPR_16"/>
    <property type="match status" value="1"/>
</dbReference>
<dbReference type="PANTHER" id="PTHR30483">
    <property type="entry name" value="LEUCINE-SPECIFIC-BINDING PROTEIN"/>
    <property type="match status" value="1"/>
</dbReference>
<protein>
    <submittedName>
        <fullName evidence="5">Tetratricopeptide repeat protein</fullName>
    </submittedName>
</protein>
<feature type="signal peptide" evidence="3">
    <location>
        <begin position="1"/>
        <end position="16"/>
    </location>
</feature>
<dbReference type="InterPro" id="IPR051010">
    <property type="entry name" value="BCAA_transport"/>
</dbReference>
<evidence type="ECO:0000256" key="2">
    <source>
        <dbReference type="ARBA" id="ARBA00022729"/>
    </source>
</evidence>
<keyword evidence="2 3" id="KW-0732">Signal</keyword>
<proteinExistence type="inferred from homology"/>
<dbReference type="SUPFAM" id="SSF48452">
    <property type="entry name" value="TPR-like"/>
    <property type="match status" value="1"/>
</dbReference>
<organism evidence="5">
    <name type="scientific">Desulfobacca acetoxidans</name>
    <dbReference type="NCBI Taxonomy" id="60893"/>
    <lineage>
        <taxon>Bacteria</taxon>
        <taxon>Pseudomonadati</taxon>
        <taxon>Thermodesulfobacteriota</taxon>
        <taxon>Desulfobaccia</taxon>
        <taxon>Desulfobaccales</taxon>
        <taxon>Desulfobaccaceae</taxon>
        <taxon>Desulfobacca</taxon>
    </lineage>
</organism>
<dbReference type="PANTHER" id="PTHR30483:SF6">
    <property type="entry name" value="PERIPLASMIC BINDING PROTEIN OF ABC TRANSPORTER FOR NATURAL AMINO ACIDS"/>
    <property type="match status" value="1"/>
</dbReference>